<dbReference type="InterPro" id="IPR003000">
    <property type="entry name" value="Sirtuin"/>
</dbReference>
<comment type="caution">
    <text evidence="5">Lacks conserved residue(s) required for the propagation of feature annotation.</text>
</comment>
<feature type="binding site" evidence="5 6">
    <location>
        <position position="197"/>
    </location>
    <ligand>
        <name>Zn(2+)</name>
        <dbReference type="ChEBI" id="CHEBI:29105"/>
    </ligand>
</feature>
<feature type="binding site" evidence="5 6">
    <location>
        <position position="194"/>
    </location>
    <ligand>
        <name>Zn(2+)</name>
        <dbReference type="ChEBI" id="CHEBI:29105"/>
    </ligand>
</feature>
<evidence type="ECO:0000256" key="2">
    <source>
        <dbReference type="ARBA" id="ARBA00022723"/>
    </source>
</evidence>
<comment type="cofactor">
    <cofactor evidence="5">
        <name>Zn(2+)</name>
        <dbReference type="ChEBI" id="CHEBI:29105"/>
    </cofactor>
    <text evidence="5">Binds 1 zinc ion per subunit.</text>
</comment>
<keyword evidence="9" id="KW-1185">Reference proteome</keyword>
<dbReference type="PANTHER" id="PTHR11085:SF10">
    <property type="entry name" value="NAD-DEPENDENT PROTEIN DEACYLASE SIRTUIN-5, MITOCHONDRIAL-RELATED"/>
    <property type="match status" value="1"/>
</dbReference>
<dbReference type="GO" id="GO:0005737">
    <property type="term" value="C:cytoplasm"/>
    <property type="evidence" value="ECO:0007669"/>
    <property type="project" value="UniProtKB-SubCell"/>
</dbReference>
<feature type="binding site" evidence="5 6">
    <location>
        <position position="146"/>
    </location>
    <ligand>
        <name>Zn(2+)</name>
        <dbReference type="ChEBI" id="CHEBI:29105"/>
    </ligand>
</feature>
<dbReference type="InterPro" id="IPR029035">
    <property type="entry name" value="DHS-like_NAD/FAD-binding_dom"/>
</dbReference>
<dbReference type="HAMAP" id="MF_01967">
    <property type="entry name" value="Sirtuin_ClassII"/>
    <property type="match status" value="1"/>
</dbReference>
<dbReference type="Gene3D" id="3.30.1600.10">
    <property type="entry name" value="SIR2/SIRT2 'Small Domain"/>
    <property type="match status" value="1"/>
</dbReference>
<evidence type="ECO:0000256" key="3">
    <source>
        <dbReference type="ARBA" id="ARBA00022833"/>
    </source>
</evidence>
<evidence type="ECO:0000313" key="8">
    <source>
        <dbReference type="EMBL" id="MBB1487267.1"/>
    </source>
</evidence>
<dbReference type="InterPro" id="IPR050134">
    <property type="entry name" value="NAD-dep_sirtuin_deacylases"/>
</dbReference>
<dbReference type="EC" id="2.3.1.286" evidence="5"/>
<feature type="domain" description="Deacetylase sirtuin-type" evidence="7">
    <location>
        <begin position="10"/>
        <end position="290"/>
    </location>
</feature>
<keyword evidence="1 5" id="KW-0808">Transferase</keyword>
<comment type="function">
    <text evidence="5">NAD-dependent protein deacetylase which modulates the activities of several enzymes which are inactive in their acetylated form.</text>
</comment>
<dbReference type="GO" id="GO:0008270">
    <property type="term" value="F:zinc ion binding"/>
    <property type="evidence" value="ECO:0007669"/>
    <property type="project" value="UniProtKB-UniRule"/>
</dbReference>
<keyword evidence="4 5" id="KW-0520">NAD</keyword>
<feature type="binding site" evidence="5">
    <location>
        <begin position="117"/>
        <end position="120"/>
    </location>
    <ligand>
        <name>NAD(+)</name>
        <dbReference type="ChEBI" id="CHEBI:57540"/>
    </ligand>
</feature>
<evidence type="ECO:0000256" key="1">
    <source>
        <dbReference type="ARBA" id="ARBA00022679"/>
    </source>
</evidence>
<organism evidence="8 9">
    <name type="scientific">Oceanospirillum sediminis</name>
    <dbReference type="NCBI Taxonomy" id="2760088"/>
    <lineage>
        <taxon>Bacteria</taxon>
        <taxon>Pseudomonadati</taxon>
        <taxon>Pseudomonadota</taxon>
        <taxon>Gammaproteobacteria</taxon>
        <taxon>Oceanospirillales</taxon>
        <taxon>Oceanospirillaceae</taxon>
        <taxon>Oceanospirillum</taxon>
    </lineage>
</organism>
<dbReference type="SUPFAM" id="SSF52467">
    <property type="entry name" value="DHS-like NAD/FAD-binding domain"/>
    <property type="match status" value="1"/>
</dbReference>
<feature type="binding site" evidence="5">
    <location>
        <position position="278"/>
    </location>
    <ligand>
        <name>NAD(+)</name>
        <dbReference type="ChEBI" id="CHEBI:57540"/>
    </ligand>
</feature>
<evidence type="ECO:0000256" key="5">
    <source>
        <dbReference type="HAMAP-Rule" id="MF_01967"/>
    </source>
</evidence>
<keyword evidence="2 5" id="KW-0479">Metal-binding</keyword>
<protein>
    <recommendedName>
        <fullName evidence="5">NAD-dependent protein deacetylase</fullName>
        <ecNumber evidence="5">2.3.1.286</ecNumber>
    </recommendedName>
    <alternativeName>
        <fullName evidence="5">Regulatory protein SIR2 homolog</fullName>
    </alternativeName>
</protein>
<dbReference type="EMBL" id="JACJFM010000013">
    <property type="protein sequence ID" value="MBB1487267.1"/>
    <property type="molecule type" value="Genomic_DNA"/>
</dbReference>
<feature type="binding site" evidence="5">
    <location>
        <begin position="234"/>
        <end position="236"/>
    </location>
    <ligand>
        <name>NAD(+)</name>
        <dbReference type="ChEBI" id="CHEBI:57540"/>
    </ligand>
</feature>
<dbReference type="AlphaFoldDB" id="A0A839IS51"/>
<gene>
    <name evidence="5" type="primary">cobB</name>
    <name evidence="8" type="ORF">H4O21_11665</name>
</gene>
<sequence>MIQEFTVTQTCIEQASAAQAANALHDFIQQHAGLMLLTGAGISTDSGIPDYRDQKGQWKRNPPVQHQDFMKDEYTRQRFWARSLIGWPVMRNARPNEAHHAIADLERKNVCQQLVTQNVDGLHNKAGSDRVIDLHGRSDQVVCMDCGQSYSRDWVCDQLATLNPEFARLTASVAPDGDADLERDDFHHFRLTGCQQCGGLLKPDVVFFGDTVPRDRVDAAFQALDNADGLFVIGSSLMVFSGYRFCRKAYELGKPIVLLNQGVTRADELATLKLDASCSDTLSELMSLLR</sequence>
<feature type="active site" description="Proton acceptor" evidence="5 6">
    <location>
        <position position="135"/>
    </location>
</feature>
<reference evidence="8 9" key="1">
    <citation type="submission" date="2020-08" db="EMBL/GenBank/DDBJ databases">
        <title>Oceanospirillum sp. nov. isolated from marine sediment.</title>
        <authorList>
            <person name="Ji X."/>
        </authorList>
    </citation>
    <scope>NUCLEOTIDE SEQUENCE [LARGE SCALE GENOMIC DNA]</scope>
    <source>
        <strain evidence="8 9">D5</strain>
    </source>
</reference>
<dbReference type="PANTHER" id="PTHR11085">
    <property type="entry name" value="NAD-DEPENDENT PROTEIN DEACYLASE SIRTUIN-5, MITOCHONDRIAL-RELATED"/>
    <property type="match status" value="1"/>
</dbReference>
<dbReference type="InterPro" id="IPR026587">
    <property type="entry name" value="Sirtuin_class_II"/>
</dbReference>
<comment type="subcellular location">
    <subcellularLocation>
        <location evidence="5">Cytoplasm</location>
    </subcellularLocation>
</comment>
<proteinExistence type="inferred from homology"/>
<evidence type="ECO:0000256" key="6">
    <source>
        <dbReference type="PROSITE-ProRule" id="PRU00236"/>
    </source>
</evidence>
<keyword evidence="5" id="KW-0963">Cytoplasm</keyword>
<dbReference type="InterPro" id="IPR026591">
    <property type="entry name" value="Sirtuin_cat_small_dom_sf"/>
</dbReference>
<evidence type="ECO:0000313" key="9">
    <source>
        <dbReference type="Proteomes" id="UP000565262"/>
    </source>
</evidence>
<comment type="catalytic activity">
    <reaction evidence="5">
        <text>N(6)-acetyl-L-lysyl-[protein] + NAD(+) + H2O = 2''-O-acetyl-ADP-D-ribose + nicotinamide + L-lysyl-[protein]</text>
        <dbReference type="Rhea" id="RHEA:43636"/>
        <dbReference type="Rhea" id="RHEA-COMP:9752"/>
        <dbReference type="Rhea" id="RHEA-COMP:10731"/>
        <dbReference type="ChEBI" id="CHEBI:15377"/>
        <dbReference type="ChEBI" id="CHEBI:17154"/>
        <dbReference type="ChEBI" id="CHEBI:29969"/>
        <dbReference type="ChEBI" id="CHEBI:57540"/>
        <dbReference type="ChEBI" id="CHEBI:61930"/>
        <dbReference type="ChEBI" id="CHEBI:83767"/>
        <dbReference type="EC" id="2.3.1.286"/>
    </reaction>
</comment>
<dbReference type="GO" id="GO:0017136">
    <property type="term" value="F:histone deacetylase activity, NAD-dependent"/>
    <property type="evidence" value="ECO:0007669"/>
    <property type="project" value="TreeGrafter"/>
</dbReference>
<comment type="similarity">
    <text evidence="5">Belongs to the sirtuin family. Class II subfamily.</text>
</comment>
<dbReference type="NCBIfam" id="NF003738">
    <property type="entry name" value="PRK05333.1"/>
    <property type="match status" value="1"/>
</dbReference>
<evidence type="ECO:0000256" key="4">
    <source>
        <dbReference type="ARBA" id="ARBA00023027"/>
    </source>
</evidence>
<dbReference type="Pfam" id="PF02146">
    <property type="entry name" value="SIR2"/>
    <property type="match status" value="1"/>
</dbReference>
<dbReference type="PROSITE" id="PS50305">
    <property type="entry name" value="SIRTUIN"/>
    <property type="match status" value="1"/>
</dbReference>
<accession>A0A839IS51</accession>
<evidence type="ECO:0000259" key="7">
    <source>
        <dbReference type="PROSITE" id="PS50305"/>
    </source>
</evidence>
<dbReference type="CDD" id="cd01409">
    <property type="entry name" value="SIRT4"/>
    <property type="match status" value="1"/>
</dbReference>
<comment type="caution">
    <text evidence="8">The sequence shown here is derived from an EMBL/GenBank/DDBJ whole genome shotgun (WGS) entry which is preliminary data.</text>
</comment>
<dbReference type="Proteomes" id="UP000565262">
    <property type="component" value="Unassembled WGS sequence"/>
</dbReference>
<dbReference type="InterPro" id="IPR026590">
    <property type="entry name" value="Ssirtuin_cat_dom"/>
</dbReference>
<dbReference type="GO" id="GO:0070403">
    <property type="term" value="F:NAD+ binding"/>
    <property type="evidence" value="ECO:0007669"/>
    <property type="project" value="UniProtKB-UniRule"/>
</dbReference>
<feature type="binding site" evidence="5">
    <location>
        <begin position="260"/>
        <end position="262"/>
    </location>
    <ligand>
        <name>NAD(+)</name>
        <dbReference type="ChEBI" id="CHEBI:57540"/>
    </ligand>
</feature>
<dbReference type="Gene3D" id="3.40.50.1220">
    <property type="entry name" value="TPP-binding domain"/>
    <property type="match status" value="1"/>
</dbReference>
<name>A0A839IS51_9GAMM</name>
<keyword evidence="3 5" id="KW-0862">Zinc</keyword>
<feature type="binding site" evidence="5 6">
    <location>
        <position position="143"/>
    </location>
    <ligand>
        <name>Zn(2+)</name>
        <dbReference type="ChEBI" id="CHEBI:29105"/>
    </ligand>
</feature>